<dbReference type="GO" id="GO:0006281">
    <property type="term" value="P:DNA repair"/>
    <property type="evidence" value="ECO:0007669"/>
    <property type="project" value="UniProtKB-KW"/>
</dbReference>
<evidence type="ECO:0000256" key="6">
    <source>
        <dbReference type="ARBA" id="ARBA00022763"/>
    </source>
</evidence>
<dbReference type="PANTHER" id="PTHR10815">
    <property type="entry name" value="METHYLATED-DNA--PROTEIN-CYSTEINE METHYLTRANSFERASE"/>
    <property type="match status" value="1"/>
</dbReference>
<accession>A0A926S0X0</accession>
<evidence type="ECO:0000256" key="2">
    <source>
        <dbReference type="ARBA" id="ARBA00008711"/>
    </source>
</evidence>
<dbReference type="EC" id="2.1.1.63" evidence="3"/>
<dbReference type="CDD" id="cd06445">
    <property type="entry name" value="ATase"/>
    <property type="match status" value="1"/>
</dbReference>
<dbReference type="InterPro" id="IPR001497">
    <property type="entry name" value="MethylDNA_cys_MeTrfase_AS"/>
</dbReference>
<evidence type="ECO:0000313" key="11">
    <source>
        <dbReference type="EMBL" id="MBD1380449.1"/>
    </source>
</evidence>
<evidence type="ECO:0000259" key="10">
    <source>
        <dbReference type="Pfam" id="PF02870"/>
    </source>
</evidence>
<evidence type="ECO:0000313" key="12">
    <source>
        <dbReference type="Proteomes" id="UP000626844"/>
    </source>
</evidence>
<comment type="caution">
    <text evidence="11">The sequence shown here is derived from an EMBL/GenBank/DDBJ whole genome shotgun (WGS) entry which is preliminary data.</text>
</comment>
<proteinExistence type="inferred from homology"/>
<dbReference type="Gene3D" id="1.10.10.10">
    <property type="entry name" value="Winged helix-like DNA-binding domain superfamily/Winged helix DNA-binding domain"/>
    <property type="match status" value="1"/>
</dbReference>
<dbReference type="Gene3D" id="3.30.160.70">
    <property type="entry name" value="Methylated DNA-protein cysteine methyltransferase domain"/>
    <property type="match status" value="1"/>
</dbReference>
<evidence type="ECO:0000256" key="5">
    <source>
        <dbReference type="ARBA" id="ARBA00022679"/>
    </source>
</evidence>
<keyword evidence="12" id="KW-1185">Reference proteome</keyword>
<keyword evidence="6" id="KW-0227">DNA damage</keyword>
<name>A0A926S0X0_9BACI</name>
<comment type="catalytic activity">
    <reaction evidence="1">
        <text>a 4-O-methyl-thymidine in DNA + L-cysteinyl-[protein] = a thymidine in DNA + S-methyl-L-cysteinyl-[protein]</text>
        <dbReference type="Rhea" id="RHEA:53428"/>
        <dbReference type="Rhea" id="RHEA-COMP:10131"/>
        <dbReference type="Rhea" id="RHEA-COMP:10132"/>
        <dbReference type="Rhea" id="RHEA-COMP:13555"/>
        <dbReference type="Rhea" id="RHEA-COMP:13556"/>
        <dbReference type="ChEBI" id="CHEBI:29950"/>
        <dbReference type="ChEBI" id="CHEBI:82612"/>
        <dbReference type="ChEBI" id="CHEBI:137386"/>
        <dbReference type="ChEBI" id="CHEBI:137387"/>
        <dbReference type="EC" id="2.1.1.63"/>
    </reaction>
</comment>
<dbReference type="SUPFAM" id="SSF46767">
    <property type="entry name" value="Methylated DNA-protein cysteine methyltransferase, C-terminal domain"/>
    <property type="match status" value="1"/>
</dbReference>
<dbReference type="SUPFAM" id="SSF53155">
    <property type="entry name" value="Methylated DNA-protein cysteine methyltransferase domain"/>
    <property type="match status" value="1"/>
</dbReference>
<keyword evidence="7" id="KW-0234">DNA repair</keyword>
<dbReference type="InterPro" id="IPR008332">
    <property type="entry name" value="MethylG_MeTrfase_N"/>
</dbReference>
<dbReference type="PROSITE" id="PS00374">
    <property type="entry name" value="MGMT"/>
    <property type="match status" value="1"/>
</dbReference>
<dbReference type="InterPro" id="IPR036631">
    <property type="entry name" value="MGMT_N_sf"/>
</dbReference>
<dbReference type="InterPro" id="IPR036217">
    <property type="entry name" value="MethylDNA_cys_MeTrfase_DNAb"/>
</dbReference>
<protein>
    <recommendedName>
        <fullName evidence="3">methylated-DNA--[protein]-cysteine S-methyltransferase</fullName>
        <ecNumber evidence="3">2.1.1.63</ecNumber>
    </recommendedName>
</protein>
<evidence type="ECO:0000256" key="1">
    <source>
        <dbReference type="ARBA" id="ARBA00001286"/>
    </source>
</evidence>
<comment type="similarity">
    <text evidence="2">Belongs to the MGMT family.</text>
</comment>
<keyword evidence="4" id="KW-0489">Methyltransferase</keyword>
<dbReference type="InterPro" id="IPR036388">
    <property type="entry name" value="WH-like_DNA-bd_sf"/>
</dbReference>
<dbReference type="NCBIfam" id="TIGR00589">
    <property type="entry name" value="ogt"/>
    <property type="match status" value="1"/>
</dbReference>
<keyword evidence="5" id="KW-0808">Transferase</keyword>
<dbReference type="Proteomes" id="UP000626844">
    <property type="component" value="Unassembled WGS sequence"/>
</dbReference>
<dbReference type="GO" id="GO:0032259">
    <property type="term" value="P:methylation"/>
    <property type="evidence" value="ECO:0007669"/>
    <property type="project" value="UniProtKB-KW"/>
</dbReference>
<dbReference type="EMBL" id="JACXAI010000010">
    <property type="protein sequence ID" value="MBD1380449.1"/>
    <property type="molecule type" value="Genomic_DNA"/>
</dbReference>
<dbReference type="RefSeq" id="WP_191158046.1">
    <property type="nucleotide sequence ID" value="NZ_JACXAI010000010.1"/>
</dbReference>
<evidence type="ECO:0000256" key="3">
    <source>
        <dbReference type="ARBA" id="ARBA00011918"/>
    </source>
</evidence>
<evidence type="ECO:0000256" key="7">
    <source>
        <dbReference type="ARBA" id="ARBA00023204"/>
    </source>
</evidence>
<feature type="domain" description="Methylated-DNA-[protein]-cysteine S-methyltransferase DNA binding" evidence="9">
    <location>
        <begin position="91"/>
        <end position="170"/>
    </location>
</feature>
<evidence type="ECO:0000259" key="9">
    <source>
        <dbReference type="Pfam" id="PF01035"/>
    </source>
</evidence>
<dbReference type="InterPro" id="IPR014048">
    <property type="entry name" value="MethylDNA_cys_MeTrfase_DNA-bd"/>
</dbReference>
<reference evidence="11" key="1">
    <citation type="submission" date="2020-09" db="EMBL/GenBank/DDBJ databases">
        <title>A novel bacterium of genus Bacillus, isolated from South China Sea.</title>
        <authorList>
            <person name="Huang H."/>
            <person name="Mo K."/>
            <person name="Hu Y."/>
        </authorList>
    </citation>
    <scope>NUCLEOTIDE SEQUENCE</scope>
    <source>
        <strain evidence="11">IB182487</strain>
    </source>
</reference>
<dbReference type="Pfam" id="PF02870">
    <property type="entry name" value="Methyltransf_1N"/>
    <property type="match status" value="1"/>
</dbReference>
<gene>
    <name evidence="11" type="ORF">IC621_09425</name>
</gene>
<evidence type="ECO:0000256" key="8">
    <source>
        <dbReference type="ARBA" id="ARBA00049348"/>
    </source>
</evidence>
<dbReference type="Pfam" id="PF01035">
    <property type="entry name" value="DNA_binding_1"/>
    <property type="match status" value="1"/>
</dbReference>
<feature type="domain" description="Methylguanine DNA methyltransferase ribonuclease-like" evidence="10">
    <location>
        <begin position="19"/>
        <end position="87"/>
    </location>
</feature>
<sequence length="182" mass="20653">MEQINNKTIYWCLFLYGQWKMYIAATSKGLCYVGSPNKEKDEFTKWANTKLPEYSLVQDEEMLQSYVNEFIEYFQGQRKKFTIPVDIQGTEFQKSVWNALNEISYGTTHSYSDIAEILQKPKSVRSVATAIGANPVLITIPCHRVIGKNGSLTGYRGGIEIKRQLLALENGSSDIKEGIKHA</sequence>
<comment type="catalytic activity">
    <reaction evidence="8">
        <text>a 6-O-methyl-2'-deoxyguanosine in DNA + L-cysteinyl-[protein] = S-methyl-L-cysteinyl-[protein] + a 2'-deoxyguanosine in DNA</text>
        <dbReference type="Rhea" id="RHEA:24000"/>
        <dbReference type="Rhea" id="RHEA-COMP:10131"/>
        <dbReference type="Rhea" id="RHEA-COMP:10132"/>
        <dbReference type="Rhea" id="RHEA-COMP:11367"/>
        <dbReference type="Rhea" id="RHEA-COMP:11368"/>
        <dbReference type="ChEBI" id="CHEBI:29950"/>
        <dbReference type="ChEBI" id="CHEBI:82612"/>
        <dbReference type="ChEBI" id="CHEBI:85445"/>
        <dbReference type="ChEBI" id="CHEBI:85448"/>
        <dbReference type="EC" id="2.1.1.63"/>
    </reaction>
</comment>
<dbReference type="GO" id="GO:0003908">
    <property type="term" value="F:methylated-DNA-[protein]-cysteine S-methyltransferase activity"/>
    <property type="evidence" value="ECO:0007669"/>
    <property type="project" value="UniProtKB-EC"/>
</dbReference>
<dbReference type="AlphaFoldDB" id="A0A926S0X0"/>
<evidence type="ECO:0000256" key="4">
    <source>
        <dbReference type="ARBA" id="ARBA00022603"/>
    </source>
</evidence>
<dbReference type="PANTHER" id="PTHR10815:SF12">
    <property type="entry name" value="METHYLATED-DNA--PROTEIN-CYSTEINE METHYLTRANSFERASE, INDUCIBLE"/>
    <property type="match status" value="1"/>
</dbReference>
<organism evidence="11 12">
    <name type="scientific">Metabacillus arenae</name>
    <dbReference type="NCBI Taxonomy" id="2771434"/>
    <lineage>
        <taxon>Bacteria</taxon>
        <taxon>Bacillati</taxon>
        <taxon>Bacillota</taxon>
        <taxon>Bacilli</taxon>
        <taxon>Bacillales</taxon>
        <taxon>Bacillaceae</taxon>
        <taxon>Metabacillus</taxon>
    </lineage>
</organism>
<dbReference type="FunFam" id="1.10.10.10:FF:000214">
    <property type="entry name" value="Methylated-DNA--protein-cysteine methyltransferase"/>
    <property type="match status" value="1"/>
</dbReference>